<comment type="similarity">
    <text evidence="1">Belongs to the zinc-containing alcohol dehydrogenase family.</text>
</comment>
<proteinExistence type="inferred from homology"/>
<dbReference type="PANTHER" id="PTHR45348:SF2">
    <property type="entry name" value="ZINC-TYPE ALCOHOL DEHYDROGENASE-LIKE PROTEIN C2E1P3.01"/>
    <property type="match status" value="1"/>
</dbReference>
<organism evidence="4 5">
    <name type="scientific">Chaetomium strumarium</name>
    <dbReference type="NCBI Taxonomy" id="1170767"/>
    <lineage>
        <taxon>Eukaryota</taxon>
        <taxon>Fungi</taxon>
        <taxon>Dikarya</taxon>
        <taxon>Ascomycota</taxon>
        <taxon>Pezizomycotina</taxon>
        <taxon>Sordariomycetes</taxon>
        <taxon>Sordariomycetidae</taxon>
        <taxon>Sordariales</taxon>
        <taxon>Chaetomiaceae</taxon>
        <taxon>Chaetomium</taxon>
    </lineage>
</organism>
<keyword evidence="5" id="KW-1185">Reference proteome</keyword>
<accession>A0AAJ0M010</accession>
<evidence type="ECO:0000256" key="2">
    <source>
        <dbReference type="ARBA" id="ARBA00023002"/>
    </source>
</evidence>
<dbReference type="InterPro" id="IPR013154">
    <property type="entry name" value="ADH-like_N"/>
</dbReference>
<dbReference type="Gene3D" id="3.40.50.720">
    <property type="entry name" value="NAD(P)-binding Rossmann-like Domain"/>
    <property type="match status" value="1"/>
</dbReference>
<evidence type="ECO:0000256" key="1">
    <source>
        <dbReference type="ARBA" id="ARBA00008072"/>
    </source>
</evidence>
<dbReference type="InterPro" id="IPR011032">
    <property type="entry name" value="GroES-like_sf"/>
</dbReference>
<dbReference type="SUPFAM" id="SSF51735">
    <property type="entry name" value="NAD(P)-binding Rossmann-fold domains"/>
    <property type="match status" value="1"/>
</dbReference>
<dbReference type="SMART" id="SM00829">
    <property type="entry name" value="PKS_ER"/>
    <property type="match status" value="1"/>
</dbReference>
<dbReference type="RefSeq" id="XP_062719653.1">
    <property type="nucleotide sequence ID" value="XM_062865822.1"/>
</dbReference>
<protein>
    <submittedName>
        <fullName evidence="4">Chaperonin 10-like protein</fullName>
    </submittedName>
</protein>
<dbReference type="Gene3D" id="3.90.180.10">
    <property type="entry name" value="Medium-chain alcohol dehydrogenases, catalytic domain"/>
    <property type="match status" value="1"/>
</dbReference>
<dbReference type="SUPFAM" id="SSF50129">
    <property type="entry name" value="GroES-like"/>
    <property type="match status" value="1"/>
</dbReference>
<dbReference type="GeneID" id="87884651"/>
<sequence length="345" mass="36092">MVSQNEGDSQIRQYVATQKGGPFAVTHAPYPTPGPNELCIRNVAVGLNPLDWKNLYHGEMVKAWPEIFGIDTAGIVVAVGENVTAFKPGDAVMSLSGHGGRAGAFQDVTTVPANFATRKPVDWTFEEACSVPICYLTAAAAVAKGLGVSLFQDQAASNALPLNSILVLGGSSGVGASAVQLLRAALPHAAILTTNSRKHNVHVLSLGATACIDRNEPDIVAAIRAASPTGQGVDAILDAVAGVPDNGQLFETLRSDGPRLYSQVFTGTHQLAIPERVSAQTVFGRMVFQMPGGFWAMEKLSEMVSRGQFKLPLRVVVVGKGLEAIGSGLEILRAGVSGTKLVVSL</sequence>
<evidence type="ECO:0000313" key="4">
    <source>
        <dbReference type="EMBL" id="KAK3303873.1"/>
    </source>
</evidence>
<feature type="domain" description="Enoyl reductase (ER)" evidence="3">
    <location>
        <begin position="20"/>
        <end position="343"/>
    </location>
</feature>
<evidence type="ECO:0000313" key="5">
    <source>
        <dbReference type="Proteomes" id="UP001273166"/>
    </source>
</evidence>
<dbReference type="Proteomes" id="UP001273166">
    <property type="component" value="Unassembled WGS sequence"/>
</dbReference>
<comment type="caution">
    <text evidence="4">The sequence shown here is derived from an EMBL/GenBank/DDBJ whole genome shotgun (WGS) entry which is preliminary data.</text>
</comment>
<dbReference type="Pfam" id="PF08240">
    <property type="entry name" value="ADH_N"/>
    <property type="match status" value="1"/>
</dbReference>
<dbReference type="EMBL" id="JAUDZG010000005">
    <property type="protein sequence ID" value="KAK3303873.1"/>
    <property type="molecule type" value="Genomic_DNA"/>
</dbReference>
<gene>
    <name evidence="4" type="ORF">B0T15DRAFT_435873</name>
</gene>
<name>A0AAJ0M010_9PEZI</name>
<keyword evidence="2" id="KW-0560">Oxidoreductase</keyword>
<dbReference type="PANTHER" id="PTHR45348">
    <property type="entry name" value="HYPOTHETICAL OXIDOREDUCTASE (EUROFUNG)"/>
    <property type="match status" value="1"/>
</dbReference>
<reference evidence="4" key="1">
    <citation type="journal article" date="2023" name="Mol. Phylogenet. Evol.">
        <title>Genome-scale phylogeny and comparative genomics of the fungal order Sordariales.</title>
        <authorList>
            <person name="Hensen N."/>
            <person name="Bonometti L."/>
            <person name="Westerberg I."/>
            <person name="Brannstrom I.O."/>
            <person name="Guillou S."/>
            <person name="Cros-Aarteil S."/>
            <person name="Calhoun S."/>
            <person name="Haridas S."/>
            <person name="Kuo A."/>
            <person name="Mondo S."/>
            <person name="Pangilinan J."/>
            <person name="Riley R."/>
            <person name="LaButti K."/>
            <person name="Andreopoulos B."/>
            <person name="Lipzen A."/>
            <person name="Chen C."/>
            <person name="Yan M."/>
            <person name="Daum C."/>
            <person name="Ng V."/>
            <person name="Clum A."/>
            <person name="Steindorff A."/>
            <person name="Ohm R.A."/>
            <person name="Martin F."/>
            <person name="Silar P."/>
            <person name="Natvig D.O."/>
            <person name="Lalanne C."/>
            <person name="Gautier V."/>
            <person name="Ament-Velasquez S.L."/>
            <person name="Kruys A."/>
            <person name="Hutchinson M.I."/>
            <person name="Powell A.J."/>
            <person name="Barry K."/>
            <person name="Miller A.N."/>
            <person name="Grigoriev I.V."/>
            <person name="Debuchy R."/>
            <person name="Gladieux P."/>
            <person name="Hiltunen Thoren M."/>
            <person name="Johannesson H."/>
        </authorList>
    </citation>
    <scope>NUCLEOTIDE SEQUENCE</scope>
    <source>
        <strain evidence="4">CBS 333.67</strain>
    </source>
</reference>
<reference evidence="4" key="2">
    <citation type="submission" date="2023-06" db="EMBL/GenBank/DDBJ databases">
        <authorList>
            <consortium name="Lawrence Berkeley National Laboratory"/>
            <person name="Mondo S.J."/>
            <person name="Hensen N."/>
            <person name="Bonometti L."/>
            <person name="Westerberg I."/>
            <person name="Brannstrom I.O."/>
            <person name="Guillou S."/>
            <person name="Cros-Aarteil S."/>
            <person name="Calhoun S."/>
            <person name="Haridas S."/>
            <person name="Kuo A."/>
            <person name="Pangilinan J."/>
            <person name="Riley R."/>
            <person name="Labutti K."/>
            <person name="Andreopoulos B."/>
            <person name="Lipzen A."/>
            <person name="Chen C."/>
            <person name="Yanf M."/>
            <person name="Daum C."/>
            <person name="Ng V."/>
            <person name="Clum A."/>
            <person name="Steindorff A."/>
            <person name="Ohm R."/>
            <person name="Martin F."/>
            <person name="Silar P."/>
            <person name="Natvig D."/>
            <person name="Lalanne C."/>
            <person name="Gautier V."/>
            <person name="Ament-Velasquez S.L."/>
            <person name="Kruys A."/>
            <person name="Hutchinson M.I."/>
            <person name="Powell A.J."/>
            <person name="Barry K."/>
            <person name="Miller A.N."/>
            <person name="Grigoriev I.V."/>
            <person name="Debuchy R."/>
            <person name="Gladieux P."/>
            <person name="Thoren M.H."/>
            <person name="Johannesson H."/>
        </authorList>
    </citation>
    <scope>NUCLEOTIDE SEQUENCE</scope>
    <source>
        <strain evidence="4">CBS 333.67</strain>
    </source>
</reference>
<dbReference type="InterPro" id="IPR020843">
    <property type="entry name" value="ER"/>
</dbReference>
<dbReference type="InterPro" id="IPR047122">
    <property type="entry name" value="Trans-enoyl_RdTase-like"/>
</dbReference>
<dbReference type="InterPro" id="IPR036291">
    <property type="entry name" value="NAD(P)-bd_dom_sf"/>
</dbReference>
<dbReference type="GO" id="GO:0016651">
    <property type="term" value="F:oxidoreductase activity, acting on NAD(P)H"/>
    <property type="evidence" value="ECO:0007669"/>
    <property type="project" value="InterPro"/>
</dbReference>
<dbReference type="CDD" id="cd08249">
    <property type="entry name" value="enoyl_reductase_like"/>
    <property type="match status" value="1"/>
</dbReference>
<evidence type="ECO:0000259" key="3">
    <source>
        <dbReference type="SMART" id="SM00829"/>
    </source>
</evidence>
<dbReference type="AlphaFoldDB" id="A0AAJ0M010"/>